<dbReference type="Gene3D" id="3.40.1190.20">
    <property type="match status" value="1"/>
</dbReference>
<evidence type="ECO:0000313" key="8">
    <source>
        <dbReference type="EMBL" id="MFC1430224.1"/>
    </source>
</evidence>
<dbReference type="PANTHER" id="PTHR10584:SF166">
    <property type="entry name" value="RIBOKINASE"/>
    <property type="match status" value="1"/>
</dbReference>
<evidence type="ECO:0000256" key="5">
    <source>
        <dbReference type="ARBA" id="ARBA00023163"/>
    </source>
</evidence>
<dbReference type="PROSITE" id="PS00894">
    <property type="entry name" value="HTH_DEOR_1"/>
    <property type="match status" value="1"/>
</dbReference>
<protein>
    <submittedName>
        <fullName evidence="8">PfkB family carbohydrate kinase</fullName>
    </submittedName>
</protein>
<keyword evidence="2 8" id="KW-0418">Kinase</keyword>
<dbReference type="InterPro" id="IPR011611">
    <property type="entry name" value="PfkB_dom"/>
</dbReference>
<keyword evidence="5" id="KW-0804">Transcription</keyword>
<gene>
    <name evidence="8" type="ORF">ACEZDB_06055</name>
</gene>
<evidence type="ECO:0000256" key="2">
    <source>
        <dbReference type="ARBA" id="ARBA00022777"/>
    </source>
</evidence>
<feature type="region of interest" description="Disordered" evidence="6">
    <location>
        <begin position="363"/>
        <end position="387"/>
    </location>
</feature>
<dbReference type="SUPFAM" id="SSF53613">
    <property type="entry name" value="Ribokinase-like"/>
    <property type="match status" value="1"/>
</dbReference>
<evidence type="ECO:0000259" key="7">
    <source>
        <dbReference type="PROSITE" id="PS51000"/>
    </source>
</evidence>
<comment type="caution">
    <text evidence="8">The sequence shown here is derived from an EMBL/GenBank/DDBJ whole genome shotgun (WGS) entry which is preliminary data.</text>
</comment>
<evidence type="ECO:0000256" key="1">
    <source>
        <dbReference type="ARBA" id="ARBA00022679"/>
    </source>
</evidence>
<evidence type="ECO:0000313" key="9">
    <source>
        <dbReference type="Proteomes" id="UP001592530"/>
    </source>
</evidence>
<accession>A0ABV6WW70</accession>
<sequence length="387" mass="39715">MIDLLVIGDAHPEVLLRGTPPAAASGALTLGGTAAVVARGAARLGLSVALVAVVGHDPAGDFVLDTLSTAGVDIRRCLRHETLPTALTVRLDRADADRSVLSAPGCLPAFDPLQARLPDAGHLHAASPFLQPRLADALPAVFDAFPGTTSLDLGHDPAGRWDLPPGLLTAGDLLFADETGAMALTGTDTLDLAMRQLGRHGCVPVVTRGPDGAATLHAQGYTTAVGPARTPVVDTIGAGGSFTAGFLARWLDSHDIPGSLAFGCACGARSTGRAGGTAGQPSAHQALAALDGIRVSTEPPTPPTPRQAVRERSSTALLPVQRKRAILAVLATEHAVGTTRLAARFGVSTSTVRRDLEQLHEEGRLERVHGGGHPPPPSGRKVQTAKP</sequence>
<dbReference type="InterPro" id="IPR036388">
    <property type="entry name" value="WH-like_DNA-bd_sf"/>
</dbReference>
<name>A0ABV6WW70_9ACTN</name>
<proteinExistence type="predicted"/>
<evidence type="ECO:0000256" key="3">
    <source>
        <dbReference type="ARBA" id="ARBA00023015"/>
    </source>
</evidence>
<dbReference type="RefSeq" id="WP_380549557.1">
    <property type="nucleotide sequence ID" value="NZ_JBHEZY010000002.1"/>
</dbReference>
<keyword evidence="1" id="KW-0808">Transferase</keyword>
<dbReference type="InterPro" id="IPR018356">
    <property type="entry name" value="Tscrpt_reg_HTH_DeoR_CS"/>
</dbReference>
<feature type="region of interest" description="Disordered" evidence="6">
    <location>
        <begin position="294"/>
        <end position="315"/>
    </location>
</feature>
<dbReference type="PANTHER" id="PTHR10584">
    <property type="entry name" value="SUGAR KINASE"/>
    <property type="match status" value="1"/>
</dbReference>
<dbReference type="Proteomes" id="UP001592530">
    <property type="component" value="Unassembled WGS sequence"/>
</dbReference>
<dbReference type="PROSITE" id="PS51000">
    <property type="entry name" value="HTH_DEOR_2"/>
    <property type="match status" value="1"/>
</dbReference>
<keyword evidence="3" id="KW-0805">Transcription regulation</keyword>
<reference evidence="8 9" key="1">
    <citation type="submission" date="2024-09" db="EMBL/GenBank/DDBJ databases">
        <authorList>
            <person name="Lee S.D."/>
        </authorList>
    </citation>
    <scope>NUCLEOTIDE SEQUENCE [LARGE SCALE GENOMIC DNA]</scope>
    <source>
        <strain evidence="8 9">N1-3</strain>
    </source>
</reference>
<evidence type="ECO:0000256" key="6">
    <source>
        <dbReference type="SAM" id="MobiDB-lite"/>
    </source>
</evidence>
<dbReference type="PRINTS" id="PR00037">
    <property type="entry name" value="HTHLACR"/>
</dbReference>
<organism evidence="8 9">
    <name type="scientific">Streptacidiphilus alkalitolerans</name>
    <dbReference type="NCBI Taxonomy" id="3342712"/>
    <lineage>
        <taxon>Bacteria</taxon>
        <taxon>Bacillati</taxon>
        <taxon>Actinomycetota</taxon>
        <taxon>Actinomycetes</taxon>
        <taxon>Kitasatosporales</taxon>
        <taxon>Streptomycetaceae</taxon>
        <taxon>Streptacidiphilus</taxon>
    </lineage>
</organism>
<dbReference type="EMBL" id="JBHEZY010000002">
    <property type="protein sequence ID" value="MFC1430224.1"/>
    <property type="molecule type" value="Genomic_DNA"/>
</dbReference>
<dbReference type="InterPro" id="IPR036390">
    <property type="entry name" value="WH_DNA-bd_sf"/>
</dbReference>
<dbReference type="SUPFAM" id="SSF46785">
    <property type="entry name" value="Winged helix' DNA-binding domain"/>
    <property type="match status" value="1"/>
</dbReference>
<keyword evidence="4" id="KW-0238">DNA-binding</keyword>
<dbReference type="Pfam" id="PF08220">
    <property type="entry name" value="HTH_DeoR"/>
    <property type="match status" value="1"/>
</dbReference>
<dbReference type="Pfam" id="PF00294">
    <property type="entry name" value="PfkB"/>
    <property type="match status" value="1"/>
</dbReference>
<dbReference type="InterPro" id="IPR029056">
    <property type="entry name" value="Ribokinase-like"/>
</dbReference>
<evidence type="ECO:0000256" key="4">
    <source>
        <dbReference type="ARBA" id="ARBA00023125"/>
    </source>
</evidence>
<dbReference type="GO" id="GO:0016301">
    <property type="term" value="F:kinase activity"/>
    <property type="evidence" value="ECO:0007669"/>
    <property type="project" value="UniProtKB-KW"/>
</dbReference>
<dbReference type="SMART" id="SM00420">
    <property type="entry name" value="HTH_DEOR"/>
    <property type="match status" value="1"/>
</dbReference>
<dbReference type="Gene3D" id="1.10.10.10">
    <property type="entry name" value="Winged helix-like DNA-binding domain superfamily/Winged helix DNA-binding domain"/>
    <property type="match status" value="1"/>
</dbReference>
<dbReference type="InterPro" id="IPR001034">
    <property type="entry name" value="DeoR_HTH"/>
</dbReference>
<feature type="domain" description="HTH deoR-type" evidence="7">
    <location>
        <begin position="319"/>
        <end position="374"/>
    </location>
</feature>